<dbReference type="EMBL" id="VTUZ01000090">
    <property type="protein sequence ID" value="KAA0997391.1"/>
    <property type="molecule type" value="Genomic_DNA"/>
</dbReference>
<dbReference type="SMART" id="SM00388">
    <property type="entry name" value="HisKA"/>
    <property type="match status" value="1"/>
</dbReference>
<proteinExistence type="predicted"/>
<dbReference type="PANTHER" id="PTHR43547:SF2">
    <property type="entry name" value="HYBRID SIGNAL TRANSDUCTION HISTIDINE KINASE C"/>
    <property type="match status" value="1"/>
</dbReference>
<dbReference type="InterPro" id="IPR036097">
    <property type="entry name" value="HisK_dim/P_sf"/>
</dbReference>
<dbReference type="FunFam" id="1.10.287.130:FF:000001">
    <property type="entry name" value="Two-component sensor histidine kinase"/>
    <property type="match status" value="1"/>
</dbReference>
<dbReference type="GO" id="GO:0000155">
    <property type="term" value="F:phosphorelay sensor kinase activity"/>
    <property type="evidence" value="ECO:0007669"/>
    <property type="project" value="InterPro"/>
</dbReference>
<evidence type="ECO:0000256" key="2">
    <source>
        <dbReference type="ARBA" id="ARBA00012438"/>
    </source>
</evidence>
<reference evidence="8 9" key="1">
    <citation type="submission" date="2019-08" db="EMBL/GenBank/DDBJ databases">
        <title>Paraburkholderia sp. DCY113.</title>
        <authorList>
            <person name="Kang J."/>
        </authorList>
    </citation>
    <scope>NUCLEOTIDE SEQUENCE [LARGE SCALE GENOMIC DNA]</scope>
    <source>
        <strain evidence="8 9">DCY113</strain>
    </source>
</reference>
<evidence type="ECO:0000256" key="3">
    <source>
        <dbReference type="ARBA" id="ARBA00022553"/>
    </source>
</evidence>
<evidence type="ECO:0000256" key="1">
    <source>
        <dbReference type="ARBA" id="ARBA00000085"/>
    </source>
</evidence>
<keyword evidence="5" id="KW-0418">Kinase</keyword>
<evidence type="ECO:0000313" key="8">
    <source>
        <dbReference type="EMBL" id="KAA0997391.1"/>
    </source>
</evidence>
<dbReference type="EC" id="2.7.13.3" evidence="2"/>
<protein>
    <recommendedName>
        <fullName evidence="2">histidine kinase</fullName>
        <ecNumber evidence="2">2.7.13.3</ecNumber>
    </recommendedName>
</protein>
<keyword evidence="9" id="KW-1185">Reference proteome</keyword>
<keyword evidence="6" id="KW-0902">Two-component regulatory system</keyword>
<evidence type="ECO:0000256" key="6">
    <source>
        <dbReference type="ARBA" id="ARBA00023012"/>
    </source>
</evidence>
<evidence type="ECO:0000256" key="4">
    <source>
        <dbReference type="ARBA" id="ARBA00022679"/>
    </source>
</evidence>
<comment type="caution">
    <text evidence="8">The sequence shown here is derived from an EMBL/GenBank/DDBJ whole genome shotgun (WGS) entry which is preliminary data.</text>
</comment>
<dbReference type="CDD" id="cd00082">
    <property type="entry name" value="HisKA"/>
    <property type="match status" value="1"/>
</dbReference>
<sequence length="178" mass="19522">MGKPELFKTPQRYFASIEAVSPPVVEALLVPIPVRDGPWGAIWVMSHDEQRRFDGEDLRLLKSLADFTGAAMQVARVQALAEKRATEAEKAQAALRGAEERTHEFIATLSHELRNPIAPVLSSLEILRRVGTSASAGEKALEVAGRQMNRLHRLVDDLLDASRIRHGAFNPGVGEPAD</sequence>
<dbReference type="PANTHER" id="PTHR43547">
    <property type="entry name" value="TWO-COMPONENT HISTIDINE KINASE"/>
    <property type="match status" value="1"/>
</dbReference>
<accession>A0A5B0G497</accession>
<dbReference type="AlphaFoldDB" id="A0A5B0G497"/>
<evidence type="ECO:0000256" key="5">
    <source>
        <dbReference type="ARBA" id="ARBA00022777"/>
    </source>
</evidence>
<gene>
    <name evidence="8" type="ORF">FVF58_49655</name>
</gene>
<dbReference type="SUPFAM" id="SSF55781">
    <property type="entry name" value="GAF domain-like"/>
    <property type="match status" value="1"/>
</dbReference>
<evidence type="ECO:0000313" key="9">
    <source>
        <dbReference type="Proteomes" id="UP000325273"/>
    </source>
</evidence>
<feature type="domain" description="Signal transduction histidine kinase dimerisation/phosphoacceptor" evidence="7">
    <location>
        <begin position="101"/>
        <end position="167"/>
    </location>
</feature>
<dbReference type="SUPFAM" id="SSF47384">
    <property type="entry name" value="Homodimeric domain of signal transducing histidine kinase"/>
    <property type="match status" value="1"/>
</dbReference>
<dbReference type="Gene3D" id="1.10.287.130">
    <property type="match status" value="1"/>
</dbReference>
<dbReference type="Gene3D" id="3.30.450.40">
    <property type="match status" value="1"/>
</dbReference>
<dbReference type="Pfam" id="PF00512">
    <property type="entry name" value="HisKA"/>
    <property type="match status" value="1"/>
</dbReference>
<keyword evidence="3" id="KW-0597">Phosphoprotein</keyword>
<evidence type="ECO:0000259" key="7">
    <source>
        <dbReference type="SMART" id="SM00388"/>
    </source>
</evidence>
<name>A0A5B0G497_9BURK</name>
<dbReference type="InterPro" id="IPR003661">
    <property type="entry name" value="HisK_dim/P_dom"/>
</dbReference>
<dbReference type="InterPro" id="IPR029016">
    <property type="entry name" value="GAF-like_dom_sf"/>
</dbReference>
<organism evidence="8 9">
    <name type="scientific">Paraburkholderia panacisoli</name>
    <dbReference type="NCBI Taxonomy" id="2603818"/>
    <lineage>
        <taxon>Bacteria</taxon>
        <taxon>Pseudomonadati</taxon>
        <taxon>Pseudomonadota</taxon>
        <taxon>Betaproteobacteria</taxon>
        <taxon>Burkholderiales</taxon>
        <taxon>Burkholderiaceae</taxon>
        <taxon>Paraburkholderia</taxon>
    </lineage>
</organism>
<comment type="catalytic activity">
    <reaction evidence="1">
        <text>ATP + protein L-histidine = ADP + protein N-phospho-L-histidine.</text>
        <dbReference type="EC" id="2.7.13.3"/>
    </reaction>
</comment>
<keyword evidence="4" id="KW-0808">Transferase</keyword>
<dbReference type="Proteomes" id="UP000325273">
    <property type="component" value="Unassembled WGS sequence"/>
</dbReference>